<keyword evidence="2" id="KW-1185">Reference proteome</keyword>
<protein>
    <submittedName>
        <fullName evidence="1">Uncharacterized protein</fullName>
    </submittedName>
</protein>
<dbReference type="Proteomes" id="UP001163603">
    <property type="component" value="Chromosome 12"/>
</dbReference>
<name>A0ACC0XK92_9ROSI</name>
<accession>A0ACC0XK92</accession>
<gene>
    <name evidence="1" type="ORF">Pint_12217</name>
</gene>
<reference evidence="2" key="1">
    <citation type="journal article" date="2023" name="G3 (Bethesda)">
        <title>Genome assembly and association tests identify interacting loci associated with vigor, precocity, and sex in interspecific pistachio rootstocks.</title>
        <authorList>
            <person name="Palmer W."/>
            <person name="Jacygrad E."/>
            <person name="Sagayaradj S."/>
            <person name="Cavanaugh K."/>
            <person name="Han R."/>
            <person name="Bertier L."/>
            <person name="Beede B."/>
            <person name="Kafkas S."/>
            <person name="Golino D."/>
            <person name="Preece J."/>
            <person name="Michelmore R."/>
        </authorList>
    </citation>
    <scope>NUCLEOTIDE SEQUENCE [LARGE SCALE GENOMIC DNA]</scope>
</reference>
<evidence type="ECO:0000313" key="2">
    <source>
        <dbReference type="Proteomes" id="UP001163603"/>
    </source>
</evidence>
<sequence length="57" mass="6050">MVAVQGAPQLAGLPGANFASDGTVILDDEVNESNVVMEDLGNGNYKLYLRTPQRQTA</sequence>
<proteinExistence type="predicted"/>
<comment type="caution">
    <text evidence="1">The sequence shown here is derived from an EMBL/GenBank/DDBJ whole genome shotgun (WGS) entry which is preliminary data.</text>
</comment>
<evidence type="ECO:0000313" key="1">
    <source>
        <dbReference type="EMBL" id="KAJ0018535.1"/>
    </source>
</evidence>
<organism evidence="1 2">
    <name type="scientific">Pistacia integerrima</name>
    <dbReference type="NCBI Taxonomy" id="434235"/>
    <lineage>
        <taxon>Eukaryota</taxon>
        <taxon>Viridiplantae</taxon>
        <taxon>Streptophyta</taxon>
        <taxon>Embryophyta</taxon>
        <taxon>Tracheophyta</taxon>
        <taxon>Spermatophyta</taxon>
        <taxon>Magnoliopsida</taxon>
        <taxon>eudicotyledons</taxon>
        <taxon>Gunneridae</taxon>
        <taxon>Pentapetalae</taxon>
        <taxon>rosids</taxon>
        <taxon>malvids</taxon>
        <taxon>Sapindales</taxon>
        <taxon>Anacardiaceae</taxon>
        <taxon>Pistacia</taxon>
    </lineage>
</organism>
<dbReference type="EMBL" id="CM047747">
    <property type="protein sequence ID" value="KAJ0018535.1"/>
    <property type="molecule type" value="Genomic_DNA"/>
</dbReference>